<gene>
    <name evidence="9" type="primary">LOC106592908</name>
</gene>
<dbReference type="InterPro" id="IPR013320">
    <property type="entry name" value="ConA-like_dom_sf"/>
</dbReference>
<dbReference type="PRINTS" id="PR01407">
    <property type="entry name" value="BUTYPHLNCDUF"/>
</dbReference>
<dbReference type="SUPFAM" id="SSF49899">
    <property type="entry name" value="Concanavalin A-like lectins/glucanases"/>
    <property type="match status" value="1"/>
</dbReference>
<dbReference type="RefSeq" id="XP_045568310.1">
    <property type="nucleotide sequence ID" value="XM_045712354.1"/>
</dbReference>
<dbReference type="PROSITE" id="PS51830">
    <property type="entry name" value="FIIND"/>
    <property type="match status" value="1"/>
</dbReference>
<accession>A0ABM3EB80</accession>
<protein>
    <recommendedName>
        <fullName evidence="10">B30.2/SPRY domain-containing protein</fullName>
    </recommendedName>
</protein>
<dbReference type="InterPro" id="IPR001870">
    <property type="entry name" value="B30.2/SPRY"/>
</dbReference>
<evidence type="ECO:0000313" key="8">
    <source>
        <dbReference type="Proteomes" id="UP001652741"/>
    </source>
</evidence>
<dbReference type="InterPro" id="IPR003877">
    <property type="entry name" value="SPRY_dom"/>
</dbReference>
<dbReference type="Pfam" id="PF13553">
    <property type="entry name" value="FIIND"/>
    <property type="match status" value="1"/>
</dbReference>
<name>A0ABM3EB80_SALSA</name>
<dbReference type="InterPro" id="IPR006574">
    <property type="entry name" value="PRY"/>
</dbReference>
<keyword evidence="4" id="KW-0863">Zinc-finger</keyword>
<dbReference type="PANTHER" id="PTHR25465">
    <property type="entry name" value="B-BOX DOMAIN CONTAINING"/>
    <property type="match status" value="1"/>
</dbReference>
<dbReference type="InterPro" id="IPR043136">
    <property type="entry name" value="B30.2/SPRY_sf"/>
</dbReference>
<evidence type="ECO:0000256" key="5">
    <source>
        <dbReference type="ARBA" id="ARBA00022833"/>
    </source>
</evidence>
<evidence type="ECO:0000256" key="4">
    <source>
        <dbReference type="ARBA" id="ARBA00022771"/>
    </source>
</evidence>
<dbReference type="InterPro" id="IPR025307">
    <property type="entry name" value="FIIND_dom"/>
</dbReference>
<dbReference type="PANTHER" id="PTHR25465:SF14">
    <property type="entry name" value="E3 UBIQUITIN-PROTEIN LIGASE TRIM65"/>
    <property type="match status" value="1"/>
</dbReference>
<dbReference type="Proteomes" id="UP001652741">
    <property type="component" value="Unplaced"/>
</dbReference>
<dbReference type="CDD" id="cd16040">
    <property type="entry name" value="SPRY_PRY_SNTX"/>
    <property type="match status" value="1"/>
</dbReference>
<proteinExistence type="predicted"/>
<keyword evidence="2" id="KW-0963">Cytoplasm</keyword>
<organism evidence="8 9">
    <name type="scientific">Salmo salar</name>
    <name type="common">Atlantic salmon</name>
    <dbReference type="NCBI Taxonomy" id="8030"/>
    <lineage>
        <taxon>Eukaryota</taxon>
        <taxon>Metazoa</taxon>
        <taxon>Chordata</taxon>
        <taxon>Craniata</taxon>
        <taxon>Vertebrata</taxon>
        <taxon>Euteleostomi</taxon>
        <taxon>Actinopterygii</taxon>
        <taxon>Neopterygii</taxon>
        <taxon>Teleostei</taxon>
        <taxon>Protacanthopterygii</taxon>
        <taxon>Salmoniformes</taxon>
        <taxon>Salmonidae</taxon>
        <taxon>Salmoninae</taxon>
        <taxon>Salmo</taxon>
    </lineage>
</organism>
<keyword evidence="5" id="KW-0862">Zinc</keyword>
<dbReference type="Pfam" id="PF13765">
    <property type="entry name" value="PRY"/>
    <property type="match status" value="1"/>
</dbReference>
<dbReference type="InterPro" id="IPR003879">
    <property type="entry name" value="Butyrophylin_SPRY"/>
</dbReference>
<dbReference type="Gene3D" id="2.60.120.920">
    <property type="match status" value="1"/>
</dbReference>
<evidence type="ECO:0000259" key="6">
    <source>
        <dbReference type="PROSITE" id="PS50188"/>
    </source>
</evidence>
<evidence type="ECO:0000256" key="3">
    <source>
        <dbReference type="ARBA" id="ARBA00022723"/>
    </source>
</evidence>
<evidence type="ECO:0000259" key="7">
    <source>
        <dbReference type="PROSITE" id="PS51830"/>
    </source>
</evidence>
<dbReference type="Pfam" id="PF23679">
    <property type="entry name" value="UPA-FIIND"/>
    <property type="match status" value="1"/>
</dbReference>
<evidence type="ECO:0008006" key="10">
    <source>
        <dbReference type="Google" id="ProtNLM"/>
    </source>
</evidence>
<evidence type="ECO:0000256" key="2">
    <source>
        <dbReference type="ARBA" id="ARBA00022490"/>
    </source>
</evidence>
<feature type="domain" description="FIIND" evidence="7">
    <location>
        <begin position="255"/>
        <end position="481"/>
    </location>
</feature>
<reference evidence="9" key="1">
    <citation type="submission" date="2025-08" db="UniProtKB">
        <authorList>
            <consortium name="RefSeq"/>
        </authorList>
    </citation>
    <scope>IDENTIFICATION</scope>
</reference>
<sequence>MKLNVDHGGECRLKSGLRKYACHLTLDPNTVNPNLILSEGNRKVTRVEEMQHYEDHPDRFDYHPQVLCREGLSGSRYYWEVERDGDMDGDMAYIGVVYKGMNRKGGVLHSGIGTNRKSWCLICFDGFYSFNHAGVSRRSISDPHSNRVGVYLDWPAGTLSFYSVSSSGTLTHLYTFYSTFTEPLYPGFGVCSSSSSVTLCQIDDQHIQRDHGGESWIKPGPEDTRDHGGESCIKPGPEKCDWIPQSCKTCDHVEDSTHWLQIEPLTSTVQGVTMFRHRTPKGSYECTVSGLRWLCERDVILKYHFRNWEPYSQLLKDMQYTQGGPLLDITMELGELEEVHVPHCVCLGTNPSLRNEMKILHVEEHGVSLEEVHEVTRFHAKILHPKFSAISVILRYIFSWNVDVHCELMLYLTVKRETLIPRLYLFPSNPGQMQAVEEQESKFQGSKRIPITRPEQSFKLNSSFRLNIPCSTSITEDSSHT</sequence>
<evidence type="ECO:0000256" key="1">
    <source>
        <dbReference type="ARBA" id="ARBA00004514"/>
    </source>
</evidence>
<dbReference type="SMART" id="SM00589">
    <property type="entry name" value="PRY"/>
    <property type="match status" value="1"/>
</dbReference>
<dbReference type="PROSITE" id="PS50188">
    <property type="entry name" value="B302_SPRY"/>
    <property type="match status" value="1"/>
</dbReference>
<dbReference type="SMART" id="SM00449">
    <property type="entry name" value="SPRY"/>
    <property type="match status" value="1"/>
</dbReference>
<evidence type="ECO:0000313" key="9">
    <source>
        <dbReference type="RefSeq" id="XP_045568310.1"/>
    </source>
</evidence>
<dbReference type="InterPro" id="IPR051051">
    <property type="entry name" value="E3_ubiq-ligase_TRIM/RNF"/>
</dbReference>
<keyword evidence="8" id="KW-1185">Reference proteome</keyword>
<feature type="domain" description="B30.2/SPRY" evidence="6">
    <location>
        <begin position="4"/>
        <end position="206"/>
    </location>
</feature>
<keyword evidence="3" id="KW-0479">Metal-binding</keyword>
<dbReference type="Pfam" id="PF00622">
    <property type="entry name" value="SPRY"/>
    <property type="match status" value="1"/>
</dbReference>
<comment type="subcellular location">
    <subcellularLocation>
        <location evidence="1">Cytoplasm</location>
        <location evidence="1">Cytosol</location>
    </subcellularLocation>
</comment>
<dbReference type="GeneID" id="106592908"/>